<sequence length="218" mass="24392">MGNFVVERVVNPSDAEIKASVNLFIDLMKTDISVLSLVGNELELIPVMIEAMLRAGALEGEYYTATNEEGVLVGYAMWMPPGRDLFGTETQRSLGLYDFMSRLPEATKEYYRDTYMAQFPNFVSDNLGPTGKTDAWWLHQAMVRRDYHRQGICKAFVGAILGKTKGKKVTLGTTTTADENIAVYTGLGFKQKATMAMPSLLGDWPIHLFELRTEDDLE</sequence>
<protein>
    <recommendedName>
        <fullName evidence="3">N-acetyltransferase domain-containing protein</fullName>
    </recommendedName>
</protein>
<dbReference type="PANTHER" id="PTHR42791:SF1">
    <property type="entry name" value="N-ACETYLTRANSFERASE DOMAIN-CONTAINING PROTEIN"/>
    <property type="match status" value="1"/>
</dbReference>
<dbReference type="Proteomes" id="UP000307440">
    <property type="component" value="Unassembled WGS sequence"/>
</dbReference>
<dbReference type="PANTHER" id="PTHR42791">
    <property type="entry name" value="GNAT FAMILY ACETYLTRANSFERASE"/>
    <property type="match status" value="1"/>
</dbReference>
<dbReference type="InterPro" id="IPR052523">
    <property type="entry name" value="Trichothecene_AcTrans"/>
</dbReference>
<dbReference type="Gene3D" id="3.40.630.30">
    <property type="match status" value="1"/>
</dbReference>
<dbReference type="OrthoDB" id="61113at2759"/>
<dbReference type="AlphaFoldDB" id="A0A5C3KDV9"/>
<gene>
    <name evidence="1" type="ORF">FA15DRAFT_273443</name>
</gene>
<evidence type="ECO:0008006" key="3">
    <source>
        <dbReference type="Google" id="ProtNLM"/>
    </source>
</evidence>
<organism evidence="1 2">
    <name type="scientific">Coprinopsis marcescibilis</name>
    <name type="common">Agaric fungus</name>
    <name type="synonym">Psathyrella marcescibilis</name>
    <dbReference type="NCBI Taxonomy" id="230819"/>
    <lineage>
        <taxon>Eukaryota</taxon>
        <taxon>Fungi</taxon>
        <taxon>Dikarya</taxon>
        <taxon>Basidiomycota</taxon>
        <taxon>Agaricomycotina</taxon>
        <taxon>Agaricomycetes</taxon>
        <taxon>Agaricomycetidae</taxon>
        <taxon>Agaricales</taxon>
        <taxon>Agaricineae</taxon>
        <taxon>Psathyrellaceae</taxon>
        <taxon>Coprinopsis</taxon>
    </lineage>
</organism>
<keyword evidence="2" id="KW-1185">Reference proteome</keyword>
<evidence type="ECO:0000313" key="2">
    <source>
        <dbReference type="Proteomes" id="UP000307440"/>
    </source>
</evidence>
<dbReference type="InterPro" id="IPR016181">
    <property type="entry name" value="Acyl_CoA_acyltransferase"/>
</dbReference>
<reference evidence="1 2" key="1">
    <citation type="journal article" date="2019" name="Nat. Ecol. Evol.">
        <title>Megaphylogeny resolves global patterns of mushroom evolution.</title>
        <authorList>
            <person name="Varga T."/>
            <person name="Krizsan K."/>
            <person name="Foldi C."/>
            <person name="Dima B."/>
            <person name="Sanchez-Garcia M."/>
            <person name="Sanchez-Ramirez S."/>
            <person name="Szollosi G.J."/>
            <person name="Szarkandi J.G."/>
            <person name="Papp V."/>
            <person name="Albert L."/>
            <person name="Andreopoulos W."/>
            <person name="Angelini C."/>
            <person name="Antonin V."/>
            <person name="Barry K.W."/>
            <person name="Bougher N.L."/>
            <person name="Buchanan P."/>
            <person name="Buyck B."/>
            <person name="Bense V."/>
            <person name="Catcheside P."/>
            <person name="Chovatia M."/>
            <person name="Cooper J."/>
            <person name="Damon W."/>
            <person name="Desjardin D."/>
            <person name="Finy P."/>
            <person name="Geml J."/>
            <person name="Haridas S."/>
            <person name="Hughes K."/>
            <person name="Justo A."/>
            <person name="Karasinski D."/>
            <person name="Kautmanova I."/>
            <person name="Kiss B."/>
            <person name="Kocsube S."/>
            <person name="Kotiranta H."/>
            <person name="LaButti K.M."/>
            <person name="Lechner B.E."/>
            <person name="Liimatainen K."/>
            <person name="Lipzen A."/>
            <person name="Lukacs Z."/>
            <person name="Mihaltcheva S."/>
            <person name="Morgado L.N."/>
            <person name="Niskanen T."/>
            <person name="Noordeloos M.E."/>
            <person name="Ohm R.A."/>
            <person name="Ortiz-Santana B."/>
            <person name="Ovrebo C."/>
            <person name="Racz N."/>
            <person name="Riley R."/>
            <person name="Savchenko A."/>
            <person name="Shiryaev A."/>
            <person name="Soop K."/>
            <person name="Spirin V."/>
            <person name="Szebenyi C."/>
            <person name="Tomsovsky M."/>
            <person name="Tulloss R.E."/>
            <person name="Uehling J."/>
            <person name="Grigoriev I.V."/>
            <person name="Vagvolgyi C."/>
            <person name="Papp T."/>
            <person name="Martin F.M."/>
            <person name="Miettinen O."/>
            <person name="Hibbett D.S."/>
            <person name="Nagy L.G."/>
        </authorList>
    </citation>
    <scope>NUCLEOTIDE SEQUENCE [LARGE SCALE GENOMIC DNA]</scope>
    <source>
        <strain evidence="1 2">CBS 121175</strain>
    </source>
</reference>
<dbReference type="STRING" id="230819.A0A5C3KDV9"/>
<dbReference type="EMBL" id="ML210426">
    <property type="protein sequence ID" value="TFK18154.1"/>
    <property type="molecule type" value="Genomic_DNA"/>
</dbReference>
<accession>A0A5C3KDV9</accession>
<proteinExistence type="predicted"/>
<dbReference type="SUPFAM" id="SSF55729">
    <property type="entry name" value="Acyl-CoA N-acyltransferases (Nat)"/>
    <property type="match status" value="1"/>
</dbReference>
<evidence type="ECO:0000313" key="1">
    <source>
        <dbReference type="EMBL" id="TFK18154.1"/>
    </source>
</evidence>
<name>A0A5C3KDV9_COPMA</name>